<gene>
    <name evidence="1" type="ORF">BDFB_010475</name>
</gene>
<protein>
    <submittedName>
        <fullName evidence="1">Uncharacterized protein</fullName>
    </submittedName>
</protein>
<evidence type="ECO:0000313" key="1">
    <source>
        <dbReference type="EMBL" id="RZC38525.1"/>
    </source>
</evidence>
<sequence length="192" mass="22006">MELSPESTKVLYKNTTEYLHNIQNQIPNTMAVLKSYYALEQDVHDVASNYQKPTLPMLLNLNQKNPNSCGKFCVVTCNFCKKELVHNLCKPVKCPVDVNANKQTANNNKKRRKKKKDPFCGLQKGAVISTQLLKDDNKKIGNKTVENKILQRKVKKIQKKNIRKLKDTLNQLPSITTGNSLNNFLRSYEQIK</sequence>
<dbReference type="Proteomes" id="UP000292052">
    <property type="component" value="Unassembled WGS sequence"/>
</dbReference>
<name>A0A482W0K2_ASBVE</name>
<keyword evidence="2" id="KW-1185">Reference proteome</keyword>
<organism evidence="1 2">
    <name type="scientific">Asbolus verrucosus</name>
    <name type="common">Desert ironclad beetle</name>
    <dbReference type="NCBI Taxonomy" id="1661398"/>
    <lineage>
        <taxon>Eukaryota</taxon>
        <taxon>Metazoa</taxon>
        <taxon>Ecdysozoa</taxon>
        <taxon>Arthropoda</taxon>
        <taxon>Hexapoda</taxon>
        <taxon>Insecta</taxon>
        <taxon>Pterygota</taxon>
        <taxon>Neoptera</taxon>
        <taxon>Endopterygota</taxon>
        <taxon>Coleoptera</taxon>
        <taxon>Polyphaga</taxon>
        <taxon>Cucujiformia</taxon>
        <taxon>Tenebrionidae</taxon>
        <taxon>Pimeliinae</taxon>
        <taxon>Asbolus</taxon>
    </lineage>
</organism>
<dbReference type="AlphaFoldDB" id="A0A482W0K2"/>
<reference evidence="1 2" key="1">
    <citation type="submission" date="2017-03" db="EMBL/GenBank/DDBJ databases">
        <title>Genome of the blue death feigning beetle - Asbolus verrucosus.</title>
        <authorList>
            <person name="Rider S.D."/>
        </authorList>
    </citation>
    <scope>NUCLEOTIDE SEQUENCE [LARGE SCALE GENOMIC DNA]</scope>
    <source>
        <strain evidence="1">Butters</strain>
        <tissue evidence="1">Head and leg muscle</tissue>
    </source>
</reference>
<dbReference type="EMBL" id="QDEB01042546">
    <property type="protein sequence ID" value="RZC38525.1"/>
    <property type="molecule type" value="Genomic_DNA"/>
</dbReference>
<evidence type="ECO:0000313" key="2">
    <source>
        <dbReference type="Proteomes" id="UP000292052"/>
    </source>
</evidence>
<comment type="caution">
    <text evidence="1">The sequence shown here is derived from an EMBL/GenBank/DDBJ whole genome shotgun (WGS) entry which is preliminary data.</text>
</comment>
<dbReference type="OrthoDB" id="6779459at2759"/>
<accession>A0A482W0K2</accession>
<proteinExistence type="predicted"/>